<sequence length="263" mass="29731">MAVTPSKIHWDHIPVEIRQMILKCLLQNGCSLASLATVSREWQTVIEQQNFARIKVTPSSLGSLDQMITRNRKLVRYVWFCVELETYDCTRRGTWEFTLLPSVTQAWQAVAINHQDIRPVFVDEVLDHDTVKSYDDAIHCLELSESVIRPVSLQQIRIEHQIVEAGARDLDSLRESRLDTYLTTVVAEATTEGREGRAGGILGLEGPAPGGEGGGEWQDGATGRRSYKYQWLAGLHQPDDRWCASTANLDRRLLKQVEMADKE</sequence>
<dbReference type="EMBL" id="JANRMS010001511">
    <property type="protein sequence ID" value="KAJ3527745.1"/>
    <property type="molecule type" value="Genomic_DNA"/>
</dbReference>
<accession>A0ACC1RXL1</accession>
<gene>
    <name evidence="1" type="ORF">NM208_g10550</name>
</gene>
<name>A0ACC1RXL1_9HYPO</name>
<comment type="caution">
    <text evidence="1">The sequence shown here is derived from an EMBL/GenBank/DDBJ whole genome shotgun (WGS) entry which is preliminary data.</text>
</comment>
<dbReference type="Proteomes" id="UP001148629">
    <property type="component" value="Unassembled WGS sequence"/>
</dbReference>
<protein>
    <submittedName>
        <fullName evidence="1">Uncharacterized protein</fullName>
    </submittedName>
</protein>
<keyword evidence="2" id="KW-1185">Reference proteome</keyword>
<organism evidence="1 2">
    <name type="scientific">Fusarium decemcellulare</name>
    <dbReference type="NCBI Taxonomy" id="57161"/>
    <lineage>
        <taxon>Eukaryota</taxon>
        <taxon>Fungi</taxon>
        <taxon>Dikarya</taxon>
        <taxon>Ascomycota</taxon>
        <taxon>Pezizomycotina</taxon>
        <taxon>Sordariomycetes</taxon>
        <taxon>Hypocreomycetidae</taxon>
        <taxon>Hypocreales</taxon>
        <taxon>Nectriaceae</taxon>
        <taxon>Fusarium</taxon>
        <taxon>Fusarium decemcellulare species complex</taxon>
    </lineage>
</organism>
<reference evidence="1" key="1">
    <citation type="submission" date="2022-08" db="EMBL/GenBank/DDBJ databases">
        <title>Genome Sequence of Fusarium decemcellulare.</title>
        <authorList>
            <person name="Buettner E."/>
        </authorList>
    </citation>
    <scope>NUCLEOTIDE SEQUENCE</scope>
    <source>
        <strain evidence="1">Babe19</strain>
    </source>
</reference>
<evidence type="ECO:0000313" key="2">
    <source>
        <dbReference type="Proteomes" id="UP001148629"/>
    </source>
</evidence>
<evidence type="ECO:0000313" key="1">
    <source>
        <dbReference type="EMBL" id="KAJ3527745.1"/>
    </source>
</evidence>
<proteinExistence type="predicted"/>